<comment type="caution">
    <text evidence="1">The sequence shown here is derived from an EMBL/GenBank/DDBJ whole genome shotgun (WGS) entry which is preliminary data.</text>
</comment>
<reference evidence="1 2" key="1">
    <citation type="submission" date="2019-08" db="EMBL/GenBank/DDBJ databases">
        <title>Whole genome of Aphis craccivora.</title>
        <authorList>
            <person name="Voronova N.V."/>
            <person name="Shulinski R.S."/>
            <person name="Bandarenka Y.V."/>
            <person name="Zhorov D.G."/>
            <person name="Warner D."/>
        </authorList>
    </citation>
    <scope>NUCLEOTIDE SEQUENCE [LARGE SCALE GENOMIC DNA]</scope>
    <source>
        <strain evidence="1">180601</strain>
        <tissue evidence="1">Whole Body</tissue>
    </source>
</reference>
<dbReference type="AlphaFoldDB" id="A0A6G0YZY6"/>
<keyword evidence="2" id="KW-1185">Reference proteome</keyword>
<evidence type="ECO:0000313" key="2">
    <source>
        <dbReference type="Proteomes" id="UP000478052"/>
    </source>
</evidence>
<dbReference type="EMBL" id="VUJU01001789">
    <property type="protein sequence ID" value="KAF0763824.1"/>
    <property type="molecule type" value="Genomic_DNA"/>
</dbReference>
<gene>
    <name evidence="1" type="ORF">FWK35_00005237</name>
</gene>
<proteinExistence type="predicted"/>
<evidence type="ECO:0000313" key="1">
    <source>
        <dbReference type="EMBL" id="KAF0763824.1"/>
    </source>
</evidence>
<name>A0A6G0YZY6_APHCR</name>
<accession>A0A6G0YZY6</accession>
<sequence length="104" mass="11559">MLKGIPRSRIRIVLGDFNAKLGKKNIFRSIIGNHSLHNITIENGLRLIDFASGGIVVKSTIFPHKNIYKGTWKAPNGRYVVAISFDNNNLSVCSLFVAMETTMP</sequence>
<dbReference type="OrthoDB" id="6623528at2759"/>
<organism evidence="1 2">
    <name type="scientific">Aphis craccivora</name>
    <name type="common">Cowpea aphid</name>
    <dbReference type="NCBI Taxonomy" id="307492"/>
    <lineage>
        <taxon>Eukaryota</taxon>
        <taxon>Metazoa</taxon>
        <taxon>Ecdysozoa</taxon>
        <taxon>Arthropoda</taxon>
        <taxon>Hexapoda</taxon>
        <taxon>Insecta</taxon>
        <taxon>Pterygota</taxon>
        <taxon>Neoptera</taxon>
        <taxon>Paraneoptera</taxon>
        <taxon>Hemiptera</taxon>
        <taxon>Sternorrhyncha</taxon>
        <taxon>Aphidomorpha</taxon>
        <taxon>Aphidoidea</taxon>
        <taxon>Aphididae</taxon>
        <taxon>Aphidini</taxon>
        <taxon>Aphis</taxon>
        <taxon>Aphis</taxon>
    </lineage>
</organism>
<protein>
    <submittedName>
        <fullName evidence="1">Craniofacial development protein 2-like</fullName>
    </submittedName>
</protein>
<dbReference type="Proteomes" id="UP000478052">
    <property type="component" value="Unassembled WGS sequence"/>
</dbReference>